<dbReference type="CDD" id="cd07961">
    <property type="entry name" value="Anticodon_Ia_Ile_ABEc"/>
    <property type="match status" value="1"/>
</dbReference>
<dbReference type="AlphaFoldDB" id="A0A556MUN7"/>
<keyword evidence="11 15" id="KW-0648">Protein biosynthesis</keyword>
<evidence type="ECO:0000256" key="9">
    <source>
        <dbReference type="ARBA" id="ARBA00022833"/>
    </source>
</evidence>
<dbReference type="EC" id="6.1.1.5" evidence="15"/>
<dbReference type="NCBIfam" id="TIGR00392">
    <property type="entry name" value="ileS"/>
    <property type="match status" value="1"/>
</dbReference>
<keyword evidence="12 15" id="KW-0030">Aminoacyl-tRNA synthetase</keyword>
<dbReference type="InterPro" id="IPR023586">
    <property type="entry name" value="Ile-tRNA-ligase_type2"/>
</dbReference>
<dbReference type="Gene3D" id="3.90.740.10">
    <property type="entry name" value="Valyl/Leucyl/Isoleucyl-tRNA synthetase, editing domain"/>
    <property type="match status" value="1"/>
</dbReference>
<evidence type="ECO:0000256" key="7">
    <source>
        <dbReference type="ARBA" id="ARBA00022723"/>
    </source>
</evidence>
<dbReference type="HAMAP" id="MF_02003">
    <property type="entry name" value="Ile_tRNA_synth_type2"/>
    <property type="match status" value="1"/>
</dbReference>
<dbReference type="Gene3D" id="3.40.50.620">
    <property type="entry name" value="HUPs"/>
    <property type="match status" value="3"/>
</dbReference>
<evidence type="ECO:0000256" key="10">
    <source>
        <dbReference type="ARBA" id="ARBA00022840"/>
    </source>
</evidence>
<evidence type="ECO:0000256" key="12">
    <source>
        <dbReference type="ARBA" id="ARBA00023146"/>
    </source>
</evidence>
<evidence type="ECO:0000259" key="16">
    <source>
        <dbReference type="Pfam" id="PF00133"/>
    </source>
</evidence>
<feature type="domain" description="Methionyl/Valyl/Leucyl/Isoleucyl-tRNA synthetase anticodon-binding" evidence="17">
    <location>
        <begin position="846"/>
        <end position="999"/>
    </location>
</feature>
<comment type="function">
    <text evidence="13 15">Catalyzes the attachment of isoleucine to tRNA(Ile). As IleRS can inadvertently accommodate and process structurally similar amino acids such as valine, to avoid such errors it has two additional distinct tRNA(Ile)-dependent editing activities. One activity is designated as 'pretransfer' editing and involves the hydrolysis of activated Val-AMP. The other activity is designated 'posttransfer' editing and involves deacylation of mischarged Val-tRNA(Ile).</text>
</comment>
<keyword evidence="19" id="KW-1185">Reference proteome</keyword>
<dbReference type="SUPFAM" id="SSF52374">
    <property type="entry name" value="Nucleotidylyl transferase"/>
    <property type="match status" value="1"/>
</dbReference>
<accession>A0A556MUN7</accession>
<organism evidence="18 19">
    <name type="scientific">Mucilaginibacter corticis</name>
    <dbReference type="NCBI Taxonomy" id="2597670"/>
    <lineage>
        <taxon>Bacteria</taxon>
        <taxon>Pseudomonadati</taxon>
        <taxon>Bacteroidota</taxon>
        <taxon>Sphingobacteriia</taxon>
        <taxon>Sphingobacteriales</taxon>
        <taxon>Sphingobacteriaceae</taxon>
        <taxon>Mucilaginibacter</taxon>
    </lineage>
</organism>
<dbReference type="Pfam" id="PF08264">
    <property type="entry name" value="Anticodon_1"/>
    <property type="match status" value="1"/>
</dbReference>
<comment type="catalytic activity">
    <reaction evidence="14 15">
        <text>tRNA(Ile) + L-isoleucine + ATP = L-isoleucyl-tRNA(Ile) + AMP + diphosphate</text>
        <dbReference type="Rhea" id="RHEA:11060"/>
        <dbReference type="Rhea" id="RHEA-COMP:9666"/>
        <dbReference type="Rhea" id="RHEA-COMP:9695"/>
        <dbReference type="ChEBI" id="CHEBI:30616"/>
        <dbReference type="ChEBI" id="CHEBI:33019"/>
        <dbReference type="ChEBI" id="CHEBI:58045"/>
        <dbReference type="ChEBI" id="CHEBI:78442"/>
        <dbReference type="ChEBI" id="CHEBI:78528"/>
        <dbReference type="ChEBI" id="CHEBI:456215"/>
        <dbReference type="EC" id="6.1.1.5"/>
    </reaction>
</comment>
<dbReference type="InterPro" id="IPR013155">
    <property type="entry name" value="M/V/L/I-tRNA-synth_anticd-bd"/>
</dbReference>
<keyword evidence="6 15" id="KW-0436">Ligase</keyword>
<name>A0A556MUN7_9SPHI</name>
<dbReference type="OrthoDB" id="9810365at2"/>
<feature type="short sequence motif" description="'KMSKS' region" evidence="15">
    <location>
        <begin position="759"/>
        <end position="763"/>
    </location>
</feature>
<feature type="short sequence motif" description="'HIGH' region" evidence="15">
    <location>
        <begin position="47"/>
        <end position="57"/>
    </location>
</feature>
<comment type="similarity">
    <text evidence="3 15">Belongs to the class-I aminoacyl-tRNA synthetase family. IleS type 2 subfamily.</text>
</comment>
<feature type="binding site" evidence="15">
    <location>
        <position position="762"/>
    </location>
    <ligand>
        <name>ATP</name>
        <dbReference type="ChEBI" id="CHEBI:30616"/>
    </ligand>
</feature>
<comment type="cofactor">
    <cofactor evidence="1 15">
        <name>Zn(2+)</name>
        <dbReference type="ChEBI" id="CHEBI:29105"/>
    </cofactor>
</comment>
<dbReference type="FunFam" id="3.40.50.620:FF:000063">
    <property type="entry name" value="Isoleucine--tRNA ligase"/>
    <property type="match status" value="1"/>
</dbReference>
<dbReference type="PRINTS" id="PR00984">
    <property type="entry name" value="TRNASYNTHILE"/>
</dbReference>
<evidence type="ECO:0000256" key="6">
    <source>
        <dbReference type="ARBA" id="ARBA00022598"/>
    </source>
</evidence>
<dbReference type="Pfam" id="PF19302">
    <property type="entry name" value="DUF5915"/>
    <property type="match status" value="1"/>
</dbReference>
<dbReference type="GO" id="GO:0002161">
    <property type="term" value="F:aminoacyl-tRNA deacylase activity"/>
    <property type="evidence" value="ECO:0007669"/>
    <property type="project" value="InterPro"/>
</dbReference>
<dbReference type="PANTHER" id="PTHR42780:SF1">
    <property type="entry name" value="ISOLEUCINE--TRNA LIGASE, CYTOPLASMIC"/>
    <property type="match status" value="1"/>
</dbReference>
<comment type="caution">
    <text evidence="18">The sequence shown here is derived from an EMBL/GenBank/DDBJ whole genome shotgun (WGS) entry which is preliminary data.</text>
</comment>
<sequence length="1209" mass="137719">MYKEYKQLNLSQTGKDVLEFWKKNNIFEKSISTRPADNPYTFYEGPPSANGMPGIHHVMARAIKDIFCRYKTLKGYQVKRKGGWDTHGLPIELAVEKALGITKDDIGKKISVKEYNDACRKEVMRYTDIWNDLTEKMGYWVDLENPYITYKNEYIESLWWILKQLHEKGFLYKGYTIQPYSPKSGTGLSSHELNQPGTYKMVKDTTVTAQFKVKRDGASEFLFKGVNTDIYILAWTTTPWTLPSNSALAVGPNVRYVKLKTFNQYTGEPVTIILADALVSKVAGPNVVSSLDGLTFDSKNKAQPYSYDREGLPTGYISGSELVGIHYEQLLPYVTNTDLQQNGFRVIAGDFVTTEDGTGIVHIAPTFGADDFRVAKDAGVPAVMVKDEAGKDVPLVNKQGKFVDEVTDFAGYYVKEEYYTAEERAAEGFKPTDVLISIKLKTENKAFDVKKYEHSYPHSWRSDEPILYYPLDSWFIKTTAVKDKMVELNKTINWKPESTGTGRFGNWLENLVDWNLSRSRYWGTPLPIWRCDANNVPVPEICIGSIEKLKSEGVYFYFEKAKAYFLEHTAAQIMEFLSIPNDEDGQEDLATIQQLQAGLKKGVLELRNLIDSCPNRDVLVKAFSTSVDEFFEKENIPMDLHRPYVDNIILTKYYHSQAYYYYRESDLIDVWFDSGAMPYAQWHFPFDNKEEFVNAYPADFIAEGVDQTRGWFFTLHAIAVMLSEASDEIKEINESIGNKGISFKNVISNGLVLDKNGNKMSKRLGNGVDPFATIEQFGADAPRWYMISNAAPWDNLKFNVDGIDEVRRKFFGTLYNTYTFFVMYANIDKFTYSESEIAINERPEIDQWIISLLNTLSKEVDGFYADFEPTKAARAIQDFVDINLSNWFVRLSRRRFWKSDDSADKLSAYQTLYTCLISIAKLMSPIAPFFAERLYTDLNNVTKKEAFESVHLAYFPEYDASLVNKKLEERMQLAQDISSLVLSLRKKVGINVRQPLSKILLPILDKGFEKQVDQVKELILSETNIKGIEYITDTAGFIKKKIKPNFKALGAKVGKDMKVVADAINNFTQEEIAELEEKGSILILDAKYSILNTDVEIIAEDVPGWQVANLGKLTVALDVTLTDELKEEGISRELINRIQNLRKTKGFEVTDRITVRLTDHPFISRALNNNLSYICAEILADSVTLDNQLNEGETTTIEDNEIIIAINKV</sequence>
<evidence type="ECO:0000256" key="4">
    <source>
        <dbReference type="ARBA" id="ARBA00011245"/>
    </source>
</evidence>
<dbReference type="Gene3D" id="1.10.730.10">
    <property type="entry name" value="Isoleucyl-tRNA Synthetase, Domain 1"/>
    <property type="match status" value="1"/>
</dbReference>
<dbReference type="PANTHER" id="PTHR42780">
    <property type="entry name" value="SOLEUCYL-TRNA SYNTHETASE"/>
    <property type="match status" value="1"/>
</dbReference>
<reference evidence="18 19" key="1">
    <citation type="submission" date="2019-07" db="EMBL/GenBank/DDBJ databases">
        <authorList>
            <person name="Huq M.A."/>
        </authorList>
    </citation>
    <scope>NUCLEOTIDE SEQUENCE [LARGE SCALE GENOMIC DNA]</scope>
    <source>
        <strain evidence="18 19">MAH-19</strain>
    </source>
</reference>
<dbReference type="GO" id="GO:0004822">
    <property type="term" value="F:isoleucine-tRNA ligase activity"/>
    <property type="evidence" value="ECO:0007669"/>
    <property type="project" value="UniProtKB-UniRule"/>
</dbReference>
<evidence type="ECO:0000256" key="14">
    <source>
        <dbReference type="ARBA" id="ARBA00048359"/>
    </source>
</evidence>
<dbReference type="InterPro" id="IPR009080">
    <property type="entry name" value="tRNAsynth_Ia_anticodon-bd"/>
</dbReference>
<keyword evidence="10 15" id="KW-0067">ATP-binding</keyword>
<dbReference type="Pfam" id="PF00133">
    <property type="entry name" value="tRNA-synt_1"/>
    <property type="match status" value="2"/>
</dbReference>
<gene>
    <name evidence="15" type="primary">ileS</name>
    <name evidence="18" type="ORF">FO440_05510</name>
</gene>
<keyword evidence="8 15" id="KW-0547">Nucleotide-binding</keyword>
<keyword evidence="9 15" id="KW-0862">Zinc</keyword>
<comment type="subunit">
    <text evidence="4 15">Monomer.</text>
</comment>
<evidence type="ECO:0000313" key="19">
    <source>
        <dbReference type="Proteomes" id="UP000318733"/>
    </source>
</evidence>
<dbReference type="EMBL" id="VLPK01000001">
    <property type="protein sequence ID" value="TSJ43646.1"/>
    <property type="molecule type" value="Genomic_DNA"/>
</dbReference>
<evidence type="ECO:0000256" key="13">
    <source>
        <dbReference type="ARBA" id="ARBA00025217"/>
    </source>
</evidence>
<evidence type="ECO:0000256" key="15">
    <source>
        <dbReference type="HAMAP-Rule" id="MF_02003"/>
    </source>
</evidence>
<dbReference type="InterPro" id="IPR009008">
    <property type="entry name" value="Val/Leu/Ile-tRNA-synth_edit"/>
</dbReference>
<dbReference type="InterPro" id="IPR033709">
    <property type="entry name" value="Anticodon_Ile_ABEc"/>
</dbReference>
<evidence type="ECO:0000313" key="18">
    <source>
        <dbReference type="EMBL" id="TSJ43646.1"/>
    </source>
</evidence>
<dbReference type="InterPro" id="IPR002300">
    <property type="entry name" value="aa-tRNA-synth_Ia"/>
</dbReference>
<evidence type="ECO:0000256" key="11">
    <source>
        <dbReference type="ARBA" id="ARBA00022917"/>
    </source>
</evidence>
<comment type="subcellular location">
    <subcellularLocation>
        <location evidence="2 15">Cytoplasm</location>
    </subcellularLocation>
</comment>
<evidence type="ECO:0000256" key="3">
    <source>
        <dbReference type="ARBA" id="ARBA00007078"/>
    </source>
</evidence>
<evidence type="ECO:0000256" key="8">
    <source>
        <dbReference type="ARBA" id="ARBA00022741"/>
    </source>
</evidence>
<comment type="domain">
    <text evidence="15">IleRS has two distinct active sites: one for aminoacylation and one for editing. The misactivated valine is translocated from the active site to the editing site, which sterically excludes the correctly activated isoleucine. The single editing site contains two valyl binding pockets, one specific for each substrate (Val-AMP or Val-tRNA(Ile)).</text>
</comment>
<feature type="domain" description="Aminoacyl-tRNA synthetase class Ia" evidence="16">
    <location>
        <begin position="623"/>
        <end position="792"/>
    </location>
</feature>
<dbReference type="InterPro" id="IPR014729">
    <property type="entry name" value="Rossmann-like_a/b/a_fold"/>
</dbReference>
<dbReference type="GO" id="GO:0006428">
    <property type="term" value="P:isoleucyl-tRNA aminoacylation"/>
    <property type="evidence" value="ECO:0007669"/>
    <property type="project" value="UniProtKB-UniRule"/>
</dbReference>
<dbReference type="SUPFAM" id="SSF47323">
    <property type="entry name" value="Anticodon-binding domain of a subclass of class I aminoacyl-tRNA synthetases"/>
    <property type="match status" value="1"/>
</dbReference>
<evidence type="ECO:0000256" key="5">
    <source>
        <dbReference type="ARBA" id="ARBA00022490"/>
    </source>
</evidence>
<keyword evidence="7 15" id="KW-0479">Metal-binding</keyword>
<protein>
    <recommendedName>
        <fullName evidence="15">Isoleucine--tRNA ligase</fullName>
        <ecNumber evidence="15">6.1.1.5</ecNumber>
    </recommendedName>
    <alternativeName>
        <fullName evidence="15">Isoleucyl-tRNA synthetase</fullName>
        <shortName evidence="15">IleRS</shortName>
    </alternativeName>
</protein>
<dbReference type="InterPro" id="IPR002301">
    <property type="entry name" value="Ile-tRNA-ligase"/>
</dbReference>
<keyword evidence="5 15" id="KW-0963">Cytoplasm</keyword>
<dbReference type="RefSeq" id="WP_144247212.1">
    <property type="nucleotide sequence ID" value="NZ_VLPK01000001.1"/>
</dbReference>
<evidence type="ECO:0000259" key="17">
    <source>
        <dbReference type="Pfam" id="PF08264"/>
    </source>
</evidence>
<evidence type="ECO:0000256" key="1">
    <source>
        <dbReference type="ARBA" id="ARBA00001947"/>
    </source>
</evidence>
<dbReference type="GO" id="GO:0000049">
    <property type="term" value="F:tRNA binding"/>
    <property type="evidence" value="ECO:0007669"/>
    <property type="project" value="InterPro"/>
</dbReference>
<feature type="domain" description="Aminoacyl-tRNA synthetase class Ia" evidence="16">
    <location>
        <begin position="17"/>
        <end position="536"/>
    </location>
</feature>
<evidence type="ECO:0000256" key="2">
    <source>
        <dbReference type="ARBA" id="ARBA00004496"/>
    </source>
</evidence>
<dbReference type="GO" id="GO:0005524">
    <property type="term" value="F:ATP binding"/>
    <property type="evidence" value="ECO:0007669"/>
    <property type="project" value="UniProtKB-UniRule"/>
</dbReference>
<dbReference type="Proteomes" id="UP000318733">
    <property type="component" value="Unassembled WGS sequence"/>
</dbReference>
<dbReference type="SUPFAM" id="SSF50677">
    <property type="entry name" value="ValRS/IleRS/LeuRS editing domain"/>
    <property type="match status" value="1"/>
</dbReference>
<proteinExistence type="inferred from homology"/>
<dbReference type="GO" id="GO:0008270">
    <property type="term" value="F:zinc ion binding"/>
    <property type="evidence" value="ECO:0007669"/>
    <property type="project" value="UniProtKB-UniRule"/>
</dbReference>
<dbReference type="GO" id="GO:0005737">
    <property type="term" value="C:cytoplasm"/>
    <property type="evidence" value="ECO:0007669"/>
    <property type="project" value="UniProtKB-SubCell"/>
</dbReference>